<dbReference type="Gene3D" id="3.10.410.10">
    <property type="entry name" value="Formyltetrahydrofolate synthetase, domain 3"/>
    <property type="match status" value="1"/>
</dbReference>
<reference evidence="7" key="1">
    <citation type="submission" date="2018-05" db="EMBL/GenBank/DDBJ databases">
        <authorList>
            <person name="Lanie J.A."/>
            <person name="Ng W.-L."/>
            <person name="Kazmierczak K.M."/>
            <person name="Andrzejewski T.M."/>
            <person name="Davidsen T.M."/>
            <person name="Wayne K.J."/>
            <person name="Tettelin H."/>
            <person name="Glass J.I."/>
            <person name="Rusch D."/>
            <person name="Podicherti R."/>
            <person name="Tsui H.-C.T."/>
            <person name="Winkler M.E."/>
        </authorList>
    </citation>
    <scope>NUCLEOTIDE SEQUENCE</scope>
</reference>
<dbReference type="EMBL" id="UINC01111502">
    <property type="protein sequence ID" value="SVC79774.1"/>
    <property type="molecule type" value="Genomic_DNA"/>
</dbReference>
<feature type="non-terminal residue" evidence="7">
    <location>
        <position position="337"/>
    </location>
</feature>
<sequence>REDGFVITAASEIMAIFCLSRSLNDLTERLGNIIVGSTRNGDPVRAGELNAPGAMTLLLKESLNPNLVQTIGGSPAFIHGGPFANIAHGCNSLVATKTAVLLGDIVVTEAGFGADLGAEKFFDIKCRIGDLKPEAVVIVATIRALKMNGGASKETLENENLDAVKMGLENLRGHIENVGKFGIPPIVAINRFSTDTNAEVTAVADACREWNTTCVEADPHSQTGTGCLDLADAVTEMVESGVANYSPLYPSETGLREKIETVATQIYGAEGVDFVGGSGQTIDRLESIGMGNVPVCIAKTQYSFSDNPKLLGRPKGFRISVREVTPSAGAGFVVAKT</sequence>
<evidence type="ECO:0000256" key="5">
    <source>
        <dbReference type="ARBA" id="ARBA00022741"/>
    </source>
</evidence>
<evidence type="ECO:0000256" key="6">
    <source>
        <dbReference type="ARBA" id="ARBA00022840"/>
    </source>
</evidence>
<dbReference type="GO" id="GO:0005524">
    <property type="term" value="F:ATP binding"/>
    <property type="evidence" value="ECO:0007669"/>
    <property type="project" value="UniProtKB-KW"/>
</dbReference>
<dbReference type="GO" id="GO:0035999">
    <property type="term" value="P:tetrahydrofolate interconversion"/>
    <property type="evidence" value="ECO:0007669"/>
    <property type="project" value="UniProtKB-UniPathway"/>
</dbReference>
<keyword evidence="6" id="KW-0067">ATP-binding</keyword>
<protein>
    <recommendedName>
        <fullName evidence="2">formate--tetrahydrofolate ligase</fullName>
        <ecNumber evidence="2">6.3.4.3</ecNumber>
    </recommendedName>
</protein>
<keyword evidence="5" id="KW-0547">Nucleotide-binding</keyword>
<name>A0A382Q2F1_9ZZZZ</name>
<proteinExistence type="predicted"/>
<keyword evidence="4" id="KW-0436">Ligase</keyword>
<dbReference type="EC" id="6.3.4.3" evidence="2"/>
<dbReference type="InterPro" id="IPR020628">
    <property type="entry name" value="Formate_THF_ligase_CS"/>
</dbReference>
<dbReference type="UniPathway" id="UPA00193"/>
<dbReference type="Gene3D" id="3.40.50.300">
    <property type="entry name" value="P-loop containing nucleotide triphosphate hydrolases"/>
    <property type="match status" value="1"/>
</dbReference>
<dbReference type="AlphaFoldDB" id="A0A382Q2F1"/>
<dbReference type="SUPFAM" id="SSF52540">
    <property type="entry name" value="P-loop containing nucleoside triphosphate hydrolases"/>
    <property type="match status" value="1"/>
</dbReference>
<feature type="non-terminal residue" evidence="7">
    <location>
        <position position="1"/>
    </location>
</feature>
<dbReference type="InterPro" id="IPR027417">
    <property type="entry name" value="P-loop_NTPase"/>
</dbReference>
<evidence type="ECO:0000256" key="4">
    <source>
        <dbReference type="ARBA" id="ARBA00022598"/>
    </source>
</evidence>
<dbReference type="InterPro" id="IPR000559">
    <property type="entry name" value="Formate_THF_ligase"/>
</dbReference>
<accession>A0A382Q2F1</accession>
<evidence type="ECO:0000313" key="7">
    <source>
        <dbReference type="EMBL" id="SVC79774.1"/>
    </source>
</evidence>
<comment type="pathway">
    <text evidence="1">One-carbon metabolism; tetrahydrofolate interconversion.</text>
</comment>
<organism evidence="7">
    <name type="scientific">marine metagenome</name>
    <dbReference type="NCBI Taxonomy" id="408172"/>
    <lineage>
        <taxon>unclassified sequences</taxon>
        <taxon>metagenomes</taxon>
        <taxon>ecological metagenomes</taxon>
    </lineage>
</organism>
<dbReference type="PROSITE" id="PS00722">
    <property type="entry name" value="FTHFS_2"/>
    <property type="match status" value="1"/>
</dbReference>
<gene>
    <name evidence="7" type="ORF">METZ01_LOCUS332628</name>
</gene>
<evidence type="ECO:0000256" key="2">
    <source>
        <dbReference type="ARBA" id="ARBA00012295"/>
    </source>
</evidence>
<evidence type="ECO:0000256" key="1">
    <source>
        <dbReference type="ARBA" id="ARBA00004777"/>
    </source>
</evidence>
<dbReference type="GO" id="GO:0004329">
    <property type="term" value="F:formate-tetrahydrofolate ligase activity"/>
    <property type="evidence" value="ECO:0007669"/>
    <property type="project" value="UniProtKB-EC"/>
</dbReference>
<evidence type="ECO:0000256" key="3">
    <source>
        <dbReference type="ARBA" id="ARBA00022563"/>
    </source>
</evidence>
<keyword evidence="3" id="KW-0554">One-carbon metabolism</keyword>
<dbReference type="Pfam" id="PF01268">
    <property type="entry name" value="FTHFS"/>
    <property type="match status" value="1"/>
</dbReference>